<dbReference type="EMBL" id="JAEUAO010000003">
    <property type="protein sequence ID" value="MBW9064492.1"/>
    <property type="molecule type" value="Genomic_DNA"/>
</dbReference>
<comment type="caution">
    <text evidence="2">The sequence shown here is derived from an EMBL/GenBank/DDBJ whole genome shotgun (WGS) entry which is preliminary data.</text>
</comment>
<dbReference type="SUPFAM" id="SSF53756">
    <property type="entry name" value="UDP-Glycosyltransferase/glycogen phosphorylase"/>
    <property type="match status" value="1"/>
</dbReference>
<name>A0ABS7HB48_9HYPH</name>
<dbReference type="Gene3D" id="3.40.50.2000">
    <property type="entry name" value="Glycogen Phosphorylase B"/>
    <property type="match status" value="1"/>
</dbReference>
<feature type="domain" description="Spore protein YkvP/CgeB glycosyl transferase-like" evidence="1">
    <location>
        <begin position="572"/>
        <end position="719"/>
    </location>
</feature>
<keyword evidence="3" id="KW-1185">Reference proteome</keyword>
<proteinExistence type="predicted"/>
<dbReference type="Proteomes" id="UP000757604">
    <property type="component" value="Unassembled WGS sequence"/>
</dbReference>
<accession>A0ABS7HB48</accession>
<dbReference type="InterPro" id="IPR055259">
    <property type="entry name" value="YkvP/CgeB_Glyco_trans-like"/>
</dbReference>
<evidence type="ECO:0000313" key="3">
    <source>
        <dbReference type="Proteomes" id="UP000757604"/>
    </source>
</evidence>
<evidence type="ECO:0000313" key="2">
    <source>
        <dbReference type="EMBL" id="MBW9064492.1"/>
    </source>
</evidence>
<gene>
    <name evidence="2" type="ORF">JNB71_14280</name>
</gene>
<dbReference type="RefSeq" id="WP_220372475.1">
    <property type="nucleotide sequence ID" value="NZ_JAEUAO010000003.1"/>
</dbReference>
<dbReference type="Pfam" id="PF13524">
    <property type="entry name" value="Glyco_trans_1_2"/>
    <property type="match status" value="1"/>
</dbReference>
<protein>
    <submittedName>
        <fullName evidence="2">Glycosyltransferase</fullName>
    </submittedName>
</protein>
<sequence>MSNPCVVLLVNLLQDVNILRPLAFIAARDLGLDTRFLLTRDFAKRDKDSRWQAEIGEIAEMVGATIDFVETEGHALQILQGLAGVIVAASESNLSGHRIVHNIFRLKPPSFVAITLQHGFECVGFLQSRDHDLAHGREITFAADIVCGWSEPERLTALAPSQRNKLCVTGPTAVLQQPARQGREARGIVCENLHSVRLNIAGNFKADFVDLFGQFCETLQQDDKQVVLRPHPGGQYVVKNDVFLPQNVILNNNPIYKVNLSRYAYGLSAPSSVLIDMVLAGIPTAVWREGTGIMDADNYQGLTTVSDLSDWLEFEREALAHPERFIERQAGFLEQQKMLTNRGEVYRRFAALLWSAARRVAPTLRRPPAPPAAERRILFVANAFIPTLQLSFVKPLLPLVEAETIETEILTEAQIKDHFGSNVNGNAVQQWLDERLAAFKPTLMVFCRYSGPHADYLTARARENGIPVIFHIDDDLLNIPIELGEAKHAYHNDPKRLAAVRHLLDTSDLVYCSNPNLRKRLVEQGARAPLNAGKIYASGSVIVPAKKKPVLKMGYMASADHAHNLEMITPAIVQFLRENPAVNFELFGSIPKLSAFDEFGDRVTKCAPISDYGKFMESFAELEWDIGICPLVRTPFNVVKSNTKWVEYTSVGIAVVASRNTVYDECSADGCGLLADTHEEWLAALNLLTSDPDLRYRQVHKAQLRLTNEYSTDALREQVLSFFAEAEALKKVGFGKVA</sequence>
<evidence type="ECO:0000259" key="1">
    <source>
        <dbReference type="Pfam" id="PF13524"/>
    </source>
</evidence>
<organism evidence="2 3">
    <name type="scientific">Rhizobium herbae</name>
    <dbReference type="NCBI Taxonomy" id="508661"/>
    <lineage>
        <taxon>Bacteria</taxon>
        <taxon>Pseudomonadati</taxon>
        <taxon>Pseudomonadota</taxon>
        <taxon>Alphaproteobacteria</taxon>
        <taxon>Hyphomicrobiales</taxon>
        <taxon>Rhizobiaceae</taxon>
        <taxon>Rhizobium/Agrobacterium group</taxon>
        <taxon>Rhizobium</taxon>
    </lineage>
</organism>
<reference evidence="2 3" key="1">
    <citation type="journal article" date="2021" name="MBio">
        <title>Poor Competitiveness of Bradyrhizobium in Pigeon Pea Root Colonization in Indian Soils.</title>
        <authorList>
            <person name="Chalasani D."/>
            <person name="Basu A."/>
            <person name="Pullabhotla S.V.S.R.N."/>
            <person name="Jorrin B."/>
            <person name="Neal A.L."/>
            <person name="Poole P.S."/>
            <person name="Podile A.R."/>
            <person name="Tkacz A."/>
        </authorList>
    </citation>
    <scope>NUCLEOTIDE SEQUENCE [LARGE SCALE GENOMIC DNA]</scope>
    <source>
        <strain evidence="2 3">HU44</strain>
    </source>
</reference>